<dbReference type="InterPro" id="IPR009858">
    <property type="entry name" value="DUF1415"/>
</dbReference>
<dbReference type="EMBL" id="CAMXCT020000631">
    <property type="protein sequence ID" value="CAL1134792.1"/>
    <property type="molecule type" value="Genomic_DNA"/>
</dbReference>
<dbReference type="AlphaFoldDB" id="A0A9P1BYA7"/>
<comment type="caution">
    <text evidence="1">The sequence shown here is derived from an EMBL/GenBank/DDBJ whole genome shotgun (WGS) entry which is preliminary data.</text>
</comment>
<dbReference type="OrthoDB" id="438291at2759"/>
<gene>
    <name evidence="1" type="ORF">C1SCF055_LOCUS9207</name>
</gene>
<dbReference type="EMBL" id="CAMXCT030000631">
    <property type="protein sequence ID" value="CAL4768729.1"/>
    <property type="molecule type" value="Genomic_DNA"/>
</dbReference>
<accession>A0A9P1BYA7</accession>
<dbReference type="EMBL" id="CAMXCT010000631">
    <property type="protein sequence ID" value="CAI3981417.1"/>
    <property type="molecule type" value="Genomic_DNA"/>
</dbReference>
<evidence type="ECO:0000313" key="2">
    <source>
        <dbReference type="EMBL" id="CAL4768729.1"/>
    </source>
</evidence>
<protein>
    <submittedName>
        <fullName evidence="2">N-acetyl-gamma-glutamyl-phosphate reductase</fullName>
    </submittedName>
</protein>
<reference evidence="1" key="1">
    <citation type="submission" date="2022-10" db="EMBL/GenBank/DDBJ databases">
        <authorList>
            <person name="Chen Y."/>
            <person name="Dougan E. K."/>
            <person name="Chan C."/>
            <person name="Rhodes N."/>
            <person name="Thang M."/>
        </authorList>
    </citation>
    <scope>NUCLEOTIDE SEQUENCE</scope>
</reference>
<dbReference type="Proteomes" id="UP001152797">
    <property type="component" value="Unassembled WGS sequence"/>
</dbReference>
<sequence>MWLDTMIIGMGLCPWAKPANEAGGIRIVTSSASTPQEVLEDLQREAKKLQGWLPEPQAGSPVTTLLVCPSVEEWRDFENFDAFREEILLNGEVLTEEFQCKIVCFHPRQQASNIYGLNVGDEILVDVPGTGEFAGTVLEILGMEMKPPREIKTQFFGKVDQGEDGEMVIEPFLDSDHIATISEDNVTQLLGREALAPEDGCRSILGRAPRVVLHLLRSKDLEAVDDKKAFQALERNEEVVETLGLEGFDDLVKKCG</sequence>
<reference evidence="2 3" key="2">
    <citation type="submission" date="2024-05" db="EMBL/GenBank/DDBJ databases">
        <authorList>
            <person name="Chen Y."/>
            <person name="Shah S."/>
            <person name="Dougan E. K."/>
            <person name="Thang M."/>
            <person name="Chan C."/>
        </authorList>
    </citation>
    <scope>NUCLEOTIDE SEQUENCE [LARGE SCALE GENOMIC DNA]</scope>
</reference>
<proteinExistence type="predicted"/>
<evidence type="ECO:0000313" key="1">
    <source>
        <dbReference type="EMBL" id="CAI3981417.1"/>
    </source>
</evidence>
<evidence type="ECO:0000313" key="3">
    <source>
        <dbReference type="Proteomes" id="UP001152797"/>
    </source>
</evidence>
<name>A0A9P1BYA7_9DINO</name>
<keyword evidence="3" id="KW-1185">Reference proteome</keyword>
<organism evidence="1">
    <name type="scientific">Cladocopium goreaui</name>
    <dbReference type="NCBI Taxonomy" id="2562237"/>
    <lineage>
        <taxon>Eukaryota</taxon>
        <taxon>Sar</taxon>
        <taxon>Alveolata</taxon>
        <taxon>Dinophyceae</taxon>
        <taxon>Suessiales</taxon>
        <taxon>Symbiodiniaceae</taxon>
        <taxon>Cladocopium</taxon>
    </lineage>
</organism>
<dbReference type="Pfam" id="PF07209">
    <property type="entry name" value="DUF1415"/>
    <property type="match status" value="1"/>
</dbReference>